<dbReference type="SUPFAM" id="SSF50494">
    <property type="entry name" value="Trypsin-like serine proteases"/>
    <property type="match status" value="1"/>
</dbReference>
<dbReference type="Proteomes" id="UP000308365">
    <property type="component" value="Unassembled WGS sequence"/>
</dbReference>
<dbReference type="InterPro" id="IPR009003">
    <property type="entry name" value="Peptidase_S1_PA"/>
</dbReference>
<dbReference type="PANTHER" id="PTHR24271:SF72">
    <property type="entry name" value="GRANZYME A"/>
    <property type="match status" value="1"/>
</dbReference>
<dbReference type="InterPro" id="IPR018114">
    <property type="entry name" value="TRYPSIN_HIS"/>
</dbReference>
<sequence length="265" mass="29259">ISLWITLLVFPVSCEGIIRGKEVPPHTRRYMALIEGLKVCAGALIKENWVLTAAHCDLKGNPRVILGAHSTSHKEKYDQVFSIKKAIPHPCFNPQTFEGDLQLLQLDGKATMTKAVGILRLPKTGDDVKPHTKCHVAGWGSTKKDACKISSALREANITVIDRKICNDAQHYNFNPVIDLSMICAGGRKGEDDSCEVSKYLWKALLFKTCDFLFQGDSGSPLICDNVFRGVTSFGKCGNPQKPGIYILLTKKYLNWIKKTIAGAI</sequence>
<dbReference type="GO" id="GO:0004252">
    <property type="term" value="F:serine-type endopeptidase activity"/>
    <property type="evidence" value="ECO:0007669"/>
    <property type="project" value="InterPro"/>
</dbReference>
<evidence type="ECO:0000256" key="1">
    <source>
        <dbReference type="ARBA" id="ARBA00023157"/>
    </source>
</evidence>
<dbReference type="Gene3D" id="2.40.10.10">
    <property type="entry name" value="Trypsin-like serine proteases"/>
    <property type="match status" value="2"/>
</dbReference>
<dbReference type="InterPro" id="IPR001254">
    <property type="entry name" value="Trypsin_dom"/>
</dbReference>
<dbReference type="PROSITE" id="PS50240">
    <property type="entry name" value="TRYPSIN_DOM"/>
    <property type="match status" value="1"/>
</dbReference>
<comment type="caution">
    <text evidence="4">The sequence shown here is derived from an EMBL/GenBank/DDBJ whole genome shotgun (WGS) entry which is preliminary data.</text>
</comment>
<dbReference type="CDD" id="cd00190">
    <property type="entry name" value="Tryp_SPc"/>
    <property type="match status" value="1"/>
</dbReference>
<dbReference type="PANTHER" id="PTHR24271">
    <property type="entry name" value="KALLIKREIN-RELATED"/>
    <property type="match status" value="1"/>
</dbReference>
<evidence type="ECO:0000313" key="5">
    <source>
        <dbReference type="Proteomes" id="UP000308365"/>
    </source>
</evidence>
<gene>
    <name evidence="4" type="ORF">EI555_009364</name>
</gene>
<feature type="non-terminal residue" evidence="4">
    <location>
        <position position="1"/>
    </location>
</feature>
<reference evidence="5" key="1">
    <citation type="journal article" date="2019" name="IScience">
        <title>Narwhal Genome Reveals Long-Term Low Genetic Diversity despite Current Large Abundance Size.</title>
        <authorList>
            <person name="Westbury M.V."/>
            <person name="Petersen B."/>
            <person name="Garde E."/>
            <person name="Heide-Jorgensen M.P."/>
            <person name="Lorenzen E.D."/>
        </authorList>
    </citation>
    <scope>NUCLEOTIDE SEQUENCE [LARGE SCALE GENOMIC DNA]</scope>
</reference>
<dbReference type="PRINTS" id="PR00722">
    <property type="entry name" value="CHYMOTRYPSIN"/>
</dbReference>
<feature type="signal peptide" evidence="2">
    <location>
        <begin position="1"/>
        <end position="16"/>
    </location>
</feature>
<keyword evidence="1" id="KW-1015">Disulfide bond</keyword>
<evidence type="ECO:0000256" key="2">
    <source>
        <dbReference type="SAM" id="SignalP"/>
    </source>
</evidence>
<dbReference type="GO" id="GO:0006508">
    <property type="term" value="P:proteolysis"/>
    <property type="evidence" value="ECO:0007669"/>
    <property type="project" value="InterPro"/>
</dbReference>
<keyword evidence="2" id="KW-0732">Signal</keyword>
<dbReference type="AlphaFoldDB" id="A0A4U1F5M1"/>
<name>A0A4U1F5M1_MONMO</name>
<dbReference type="InterPro" id="IPR043504">
    <property type="entry name" value="Peptidase_S1_PA_chymotrypsin"/>
</dbReference>
<dbReference type="GO" id="GO:0043065">
    <property type="term" value="P:positive regulation of apoptotic process"/>
    <property type="evidence" value="ECO:0007669"/>
    <property type="project" value="TreeGrafter"/>
</dbReference>
<evidence type="ECO:0000259" key="3">
    <source>
        <dbReference type="PROSITE" id="PS50240"/>
    </source>
</evidence>
<protein>
    <recommendedName>
        <fullName evidence="3">Peptidase S1 domain-containing protein</fullName>
    </recommendedName>
</protein>
<dbReference type="FunFam" id="2.40.10.10:FF:000005">
    <property type="entry name" value="Serine protease 37"/>
    <property type="match status" value="1"/>
</dbReference>
<evidence type="ECO:0000313" key="4">
    <source>
        <dbReference type="EMBL" id="TKC44665.1"/>
    </source>
</evidence>
<organism evidence="4 5">
    <name type="scientific">Monodon monoceros</name>
    <name type="common">Narwhal</name>
    <name type="synonym">Ceratodon monodon</name>
    <dbReference type="NCBI Taxonomy" id="40151"/>
    <lineage>
        <taxon>Eukaryota</taxon>
        <taxon>Metazoa</taxon>
        <taxon>Chordata</taxon>
        <taxon>Craniata</taxon>
        <taxon>Vertebrata</taxon>
        <taxon>Euteleostomi</taxon>
        <taxon>Mammalia</taxon>
        <taxon>Eutheria</taxon>
        <taxon>Laurasiatheria</taxon>
        <taxon>Artiodactyla</taxon>
        <taxon>Whippomorpha</taxon>
        <taxon>Cetacea</taxon>
        <taxon>Odontoceti</taxon>
        <taxon>Monodontidae</taxon>
        <taxon>Monodon</taxon>
    </lineage>
</organism>
<dbReference type="PROSITE" id="PS00134">
    <property type="entry name" value="TRYPSIN_HIS"/>
    <property type="match status" value="1"/>
</dbReference>
<feature type="domain" description="Peptidase S1" evidence="3">
    <location>
        <begin position="17"/>
        <end position="262"/>
    </location>
</feature>
<dbReference type="InterPro" id="IPR001314">
    <property type="entry name" value="Peptidase_S1A"/>
</dbReference>
<dbReference type="SMART" id="SM00020">
    <property type="entry name" value="Tryp_SPc"/>
    <property type="match status" value="1"/>
</dbReference>
<proteinExistence type="predicted"/>
<dbReference type="EMBL" id="RWIC01000378">
    <property type="protein sequence ID" value="TKC44665.1"/>
    <property type="molecule type" value="Genomic_DNA"/>
</dbReference>
<accession>A0A4U1F5M1</accession>
<feature type="chain" id="PRO_5020668811" description="Peptidase S1 domain-containing protein" evidence="2">
    <location>
        <begin position="17"/>
        <end position="265"/>
    </location>
</feature>
<dbReference type="Pfam" id="PF00089">
    <property type="entry name" value="Trypsin"/>
    <property type="match status" value="2"/>
</dbReference>